<comment type="caution">
    <text evidence="2">The sequence shown here is derived from an EMBL/GenBank/DDBJ whole genome shotgun (WGS) entry which is preliminary data.</text>
</comment>
<evidence type="ECO:0000313" key="2">
    <source>
        <dbReference type="EMBL" id="TQE09905.1"/>
    </source>
</evidence>
<organism evidence="2 3">
    <name type="scientific">Malus baccata</name>
    <name type="common">Siberian crab apple</name>
    <name type="synonym">Pyrus baccata</name>
    <dbReference type="NCBI Taxonomy" id="106549"/>
    <lineage>
        <taxon>Eukaryota</taxon>
        <taxon>Viridiplantae</taxon>
        <taxon>Streptophyta</taxon>
        <taxon>Embryophyta</taxon>
        <taxon>Tracheophyta</taxon>
        <taxon>Spermatophyta</taxon>
        <taxon>Magnoliopsida</taxon>
        <taxon>eudicotyledons</taxon>
        <taxon>Gunneridae</taxon>
        <taxon>Pentapetalae</taxon>
        <taxon>rosids</taxon>
        <taxon>fabids</taxon>
        <taxon>Rosales</taxon>
        <taxon>Rosaceae</taxon>
        <taxon>Amygdaloideae</taxon>
        <taxon>Maleae</taxon>
        <taxon>Malus</taxon>
    </lineage>
</organism>
<name>A0A540NFS9_MALBA</name>
<sequence length="84" mass="9467">MVVLGLNKRVFAFVVLIFIISIVVVDGVIGVDEKSADLIQDEAAKTIHPDSFKTKREKNLITGQDLEFLVMDYTPARRRTPIHN</sequence>
<keyword evidence="1" id="KW-0472">Membrane</keyword>
<gene>
    <name evidence="2" type="ORF">C1H46_004483</name>
</gene>
<dbReference type="Proteomes" id="UP000315295">
    <property type="component" value="Unassembled WGS sequence"/>
</dbReference>
<evidence type="ECO:0000256" key="1">
    <source>
        <dbReference type="SAM" id="Phobius"/>
    </source>
</evidence>
<dbReference type="Pfam" id="PF21529">
    <property type="entry name" value="GLV1-2"/>
    <property type="match status" value="1"/>
</dbReference>
<dbReference type="EMBL" id="VIEB01000051">
    <property type="protein sequence ID" value="TQE09905.1"/>
    <property type="molecule type" value="Genomic_DNA"/>
</dbReference>
<keyword evidence="1" id="KW-1133">Transmembrane helix</keyword>
<evidence type="ECO:0000313" key="3">
    <source>
        <dbReference type="Proteomes" id="UP000315295"/>
    </source>
</evidence>
<reference evidence="2 3" key="1">
    <citation type="journal article" date="2019" name="G3 (Bethesda)">
        <title>Sequencing of a Wild Apple (Malus baccata) Genome Unravels the Differences Between Cultivated and Wild Apple Species Regarding Disease Resistance and Cold Tolerance.</title>
        <authorList>
            <person name="Chen X."/>
        </authorList>
    </citation>
    <scope>NUCLEOTIDE SEQUENCE [LARGE SCALE GENOMIC DNA]</scope>
    <source>
        <strain evidence="3">cv. Shandingzi</strain>
        <tissue evidence="2">Leaves</tissue>
    </source>
</reference>
<feature type="transmembrane region" description="Helical" evidence="1">
    <location>
        <begin position="12"/>
        <end position="31"/>
    </location>
</feature>
<accession>A0A540NFS9</accession>
<dbReference type="InterPro" id="IPR049306">
    <property type="entry name" value="GLV1-2"/>
</dbReference>
<proteinExistence type="predicted"/>
<keyword evidence="1" id="KW-0812">Transmembrane</keyword>
<protein>
    <submittedName>
        <fullName evidence="2">Uncharacterized protein</fullName>
    </submittedName>
</protein>
<dbReference type="AlphaFoldDB" id="A0A540NFS9"/>
<keyword evidence="3" id="KW-1185">Reference proteome</keyword>